<organism evidence="2 3">
    <name type="scientific">Bacillus cereus 03BB108</name>
    <dbReference type="NCBI Taxonomy" id="451709"/>
    <lineage>
        <taxon>Bacteria</taxon>
        <taxon>Bacillati</taxon>
        <taxon>Bacillota</taxon>
        <taxon>Bacilli</taxon>
        <taxon>Bacillales</taxon>
        <taxon>Bacillaceae</taxon>
        <taxon>Bacillus</taxon>
        <taxon>Bacillus cereus group</taxon>
    </lineage>
</organism>
<proteinExistence type="predicted"/>
<name>A0AAN0SR96_BACCE</name>
<evidence type="ECO:0000313" key="3">
    <source>
        <dbReference type="Proteomes" id="UP000031861"/>
    </source>
</evidence>
<protein>
    <submittedName>
        <fullName evidence="2">Uncharacterized protein</fullName>
    </submittedName>
</protein>
<geneLocation type="plasmid" evidence="2 3">
    <name>pBFI_1</name>
</geneLocation>
<reference evidence="2 3" key="1">
    <citation type="journal article" date="2015" name="Genome Announc.">
        <title>Complete genome sequences for 35 biothreat assay-relevant bacillus species.</title>
        <authorList>
            <person name="Johnson S.L."/>
            <person name="Daligault H.E."/>
            <person name="Davenport K.W."/>
            <person name="Jaissle J."/>
            <person name="Frey K.G."/>
            <person name="Ladner J.T."/>
            <person name="Broomall S.M."/>
            <person name="Bishop-Lilly K.A."/>
            <person name="Bruce D.C."/>
            <person name="Gibbons H.S."/>
            <person name="Coyne S.R."/>
            <person name="Lo C.C."/>
            <person name="Meincke L."/>
            <person name="Munk A.C."/>
            <person name="Koroleva G.I."/>
            <person name="Rosenzweig C.N."/>
            <person name="Palacios G.F."/>
            <person name="Redden C.L."/>
            <person name="Minogue T.D."/>
            <person name="Chain P.S."/>
        </authorList>
    </citation>
    <scope>NUCLEOTIDE SEQUENCE [LARGE SCALE GENOMIC DNA]</scope>
    <source>
        <strain evidence="2 3">03BB108</strain>
    </source>
</reference>
<dbReference type="AlphaFoldDB" id="A0AAN0SR96"/>
<gene>
    <name evidence="2" type="ORF">AK40_5622</name>
</gene>
<dbReference type="Proteomes" id="UP000031861">
    <property type="component" value="Plasmid pBFI_1"/>
</dbReference>
<evidence type="ECO:0000313" key="2">
    <source>
        <dbReference type="EMBL" id="AJI08970.1"/>
    </source>
</evidence>
<feature type="compositionally biased region" description="Basic and acidic residues" evidence="1">
    <location>
        <begin position="17"/>
        <end position="32"/>
    </location>
</feature>
<evidence type="ECO:0000256" key="1">
    <source>
        <dbReference type="SAM" id="MobiDB-lite"/>
    </source>
</evidence>
<sequence>MNAPDTMVQTNDEEKNELDRLLDETIEAGKKA</sequence>
<feature type="region of interest" description="Disordered" evidence="1">
    <location>
        <begin position="1"/>
        <end position="32"/>
    </location>
</feature>
<keyword evidence="2" id="KW-0614">Plasmid</keyword>
<accession>A0AAN0SR96</accession>
<dbReference type="EMBL" id="CP009639">
    <property type="protein sequence ID" value="AJI08970.1"/>
    <property type="molecule type" value="Genomic_DNA"/>
</dbReference>